<dbReference type="EMBL" id="JAVJAN010000001">
    <property type="protein sequence ID" value="MDR5585911.1"/>
    <property type="molecule type" value="Genomic_DNA"/>
</dbReference>
<name>A0ABU1EBZ6_9CLOT</name>
<comment type="caution">
    <text evidence="1">The sequence shown here is derived from an EMBL/GenBank/DDBJ whole genome shotgun (WGS) entry which is preliminary data.</text>
</comment>
<keyword evidence="2" id="KW-1185">Reference proteome</keyword>
<sequence length="101" mass="11494">MCAVVREILCGKKLMHCNRVNIDSTFPKNDYILITGKVISPYKVPLPYAAIKVFSIDTRYSPTKKKYVGVTFSDEQGIYGISVPRYLEISYELKAYGAIYE</sequence>
<protein>
    <submittedName>
        <fullName evidence="1">Carboxypeptidase regulatory-like domain-containing protein</fullName>
    </submittedName>
</protein>
<gene>
    <name evidence="1" type="ORF">RGC78_00345</name>
</gene>
<dbReference type="Proteomes" id="UP001256646">
    <property type="component" value="Unassembled WGS sequence"/>
</dbReference>
<organism evidence="1 2">
    <name type="scientific">Clostridium aquiflavi</name>
    <dbReference type="NCBI Taxonomy" id="3073603"/>
    <lineage>
        <taxon>Bacteria</taxon>
        <taxon>Bacillati</taxon>
        <taxon>Bacillota</taxon>
        <taxon>Clostridia</taxon>
        <taxon>Eubacteriales</taxon>
        <taxon>Clostridiaceae</taxon>
        <taxon>Clostridium</taxon>
    </lineage>
</organism>
<proteinExistence type="predicted"/>
<evidence type="ECO:0000313" key="1">
    <source>
        <dbReference type="EMBL" id="MDR5585911.1"/>
    </source>
</evidence>
<dbReference type="RefSeq" id="WP_252214156.1">
    <property type="nucleotide sequence ID" value="NZ_JAVJAN010000001.1"/>
</dbReference>
<accession>A0ABU1EBZ6</accession>
<reference evidence="1 2" key="1">
    <citation type="submission" date="2023-09" db="EMBL/GenBank/DDBJ databases">
        <authorList>
            <person name="Zhai L."/>
        </authorList>
    </citation>
    <scope>NUCLEOTIDE SEQUENCE [LARGE SCALE GENOMIC DNA]</scope>
    <source>
        <strain evidence="1 2">5 N-1</strain>
    </source>
</reference>
<evidence type="ECO:0000313" key="2">
    <source>
        <dbReference type="Proteomes" id="UP001256646"/>
    </source>
</evidence>